<proteinExistence type="predicted"/>
<gene>
    <name evidence="2" type="ORF">LSAT_V11C700386220</name>
</gene>
<dbReference type="AlphaFoldDB" id="A0A9R1V4U7"/>
<protein>
    <recommendedName>
        <fullName evidence="1">Reverse transcriptase Ty1/copia-type domain-containing protein</fullName>
    </recommendedName>
</protein>
<evidence type="ECO:0000259" key="1">
    <source>
        <dbReference type="Pfam" id="PF07727"/>
    </source>
</evidence>
<dbReference type="Proteomes" id="UP000235145">
    <property type="component" value="Unassembled WGS sequence"/>
</dbReference>
<evidence type="ECO:0000313" key="2">
    <source>
        <dbReference type="EMBL" id="KAJ0198293.1"/>
    </source>
</evidence>
<dbReference type="Pfam" id="PF07727">
    <property type="entry name" value="RVT_2"/>
    <property type="match status" value="1"/>
</dbReference>
<dbReference type="EMBL" id="NBSK02000007">
    <property type="protein sequence ID" value="KAJ0198293.1"/>
    <property type="molecule type" value="Genomic_DNA"/>
</dbReference>
<sequence>MIQQSFSKNTTQFEDVFGGTTDEIVFQHQYCLSIKDDPNTFSEAIISRDDEIDSIMHNNIGIILPPGCKALGCKWILKRKIKVYAIIDKYKAKLGIQGFRHKEGIYLFDTYAHVARISTIRLLLSLATIHNFMIHQMDVKLHS</sequence>
<name>A0A9R1V4U7_LACSA</name>
<dbReference type="InterPro" id="IPR013103">
    <property type="entry name" value="RVT_2"/>
</dbReference>
<reference evidence="2 3" key="1">
    <citation type="journal article" date="2017" name="Nat. Commun.">
        <title>Genome assembly with in vitro proximity ligation data and whole-genome triplication in lettuce.</title>
        <authorList>
            <person name="Reyes-Chin-Wo S."/>
            <person name="Wang Z."/>
            <person name="Yang X."/>
            <person name="Kozik A."/>
            <person name="Arikit S."/>
            <person name="Song C."/>
            <person name="Xia L."/>
            <person name="Froenicke L."/>
            <person name="Lavelle D.O."/>
            <person name="Truco M.J."/>
            <person name="Xia R."/>
            <person name="Zhu S."/>
            <person name="Xu C."/>
            <person name="Xu H."/>
            <person name="Xu X."/>
            <person name="Cox K."/>
            <person name="Korf I."/>
            <person name="Meyers B.C."/>
            <person name="Michelmore R.W."/>
        </authorList>
    </citation>
    <scope>NUCLEOTIDE SEQUENCE [LARGE SCALE GENOMIC DNA]</scope>
    <source>
        <strain evidence="3">cv. Salinas</strain>
        <tissue evidence="2">Seedlings</tissue>
    </source>
</reference>
<organism evidence="2 3">
    <name type="scientific">Lactuca sativa</name>
    <name type="common">Garden lettuce</name>
    <dbReference type="NCBI Taxonomy" id="4236"/>
    <lineage>
        <taxon>Eukaryota</taxon>
        <taxon>Viridiplantae</taxon>
        <taxon>Streptophyta</taxon>
        <taxon>Embryophyta</taxon>
        <taxon>Tracheophyta</taxon>
        <taxon>Spermatophyta</taxon>
        <taxon>Magnoliopsida</taxon>
        <taxon>eudicotyledons</taxon>
        <taxon>Gunneridae</taxon>
        <taxon>Pentapetalae</taxon>
        <taxon>asterids</taxon>
        <taxon>campanulids</taxon>
        <taxon>Asterales</taxon>
        <taxon>Asteraceae</taxon>
        <taxon>Cichorioideae</taxon>
        <taxon>Cichorieae</taxon>
        <taxon>Lactucinae</taxon>
        <taxon>Lactuca</taxon>
    </lineage>
</organism>
<feature type="domain" description="Reverse transcriptase Ty1/copia-type" evidence="1">
    <location>
        <begin position="64"/>
        <end position="140"/>
    </location>
</feature>
<comment type="caution">
    <text evidence="2">The sequence shown here is derived from an EMBL/GenBank/DDBJ whole genome shotgun (WGS) entry which is preliminary data.</text>
</comment>
<evidence type="ECO:0000313" key="3">
    <source>
        <dbReference type="Proteomes" id="UP000235145"/>
    </source>
</evidence>
<accession>A0A9R1V4U7</accession>
<keyword evidence="3" id="KW-1185">Reference proteome</keyword>